<proteinExistence type="inferred from homology"/>
<dbReference type="GO" id="GO:1901135">
    <property type="term" value="P:carbohydrate derivative metabolic process"/>
    <property type="evidence" value="ECO:0007669"/>
    <property type="project" value="InterPro"/>
</dbReference>
<dbReference type="GO" id="GO:0005975">
    <property type="term" value="P:carbohydrate metabolic process"/>
    <property type="evidence" value="ECO:0007669"/>
    <property type="project" value="InterPro"/>
</dbReference>
<dbReference type="InterPro" id="IPR046348">
    <property type="entry name" value="SIS_dom_sf"/>
</dbReference>
<sequence length="324" mass="35650">MMQEAIKSFPAQMAFVPEIEHKEKLGAYEWYVVLGMGGSHLGADMLAGWQIQLPLAVHSDYGLPYVAEAQKTKTLVIASSYSGNTEETIDGFEEAGQQGIPRAAISAGGRLRYLARSAGVPYIQLPDTGVQPRSATGFSMHAMAALMRQDAASAALHAVGAWLAEHMDAFEQQGIALAKQARGRVPVIYASLRNRAVAYNWKIKLNETGKVPAFYNCVPELNHNEMTGFDVVEATRPLSDRMFFVFLEDGDDHPKNQKRMAVTAGLYRDRGLSVASVCAPGMAPFEKMFALTLIADWFAYYTSQHYGTEAEQVPMVEEFKKKIA</sequence>
<dbReference type="GO" id="GO:0004476">
    <property type="term" value="F:mannose-6-phosphate isomerase activity"/>
    <property type="evidence" value="ECO:0007669"/>
    <property type="project" value="InterPro"/>
</dbReference>
<dbReference type="InterPro" id="IPR019490">
    <property type="entry name" value="Glu6P/Mann6P_isomerase_C"/>
</dbReference>
<protein>
    <recommendedName>
        <fullName evidence="3">SIS domain-containing protein</fullName>
    </recommendedName>
</protein>
<comment type="caution">
    <text evidence="4">The sequence shown here is derived from an EMBL/GenBank/DDBJ whole genome shotgun (WGS) entry which is preliminary data.</text>
</comment>
<accession>A0A1G2KY42</accession>
<evidence type="ECO:0000259" key="3">
    <source>
        <dbReference type="PROSITE" id="PS51464"/>
    </source>
</evidence>
<gene>
    <name evidence="4" type="ORF">A3C92_00360</name>
</gene>
<dbReference type="Pfam" id="PF10432">
    <property type="entry name" value="bact-PGI_C"/>
    <property type="match status" value="1"/>
</dbReference>
<feature type="domain" description="SIS" evidence="3">
    <location>
        <begin position="21"/>
        <end position="162"/>
    </location>
</feature>
<dbReference type="GO" id="GO:0004347">
    <property type="term" value="F:glucose-6-phosphate isomerase activity"/>
    <property type="evidence" value="ECO:0007669"/>
    <property type="project" value="InterPro"/>
</dbReference>
<dbReference type="EMBL" id="MHQN01000020">
    <property type="protein sequence ID" value="OHA03381.1"/>
    <property type="molecule type" value="Genomic_DNA"/>
</dbReference>
<name>A0A1G2KY42_9BACT</name>
<dbReference type="CDD" id="cd05637">
    <property type="entry name" value="SIS_PGI_PMI_2"/>
    <property type="match status" value="1"/>
</dbReference>
<dbReference type="GO" id="GO:0097367">
    <property type="term" value="F:carbohydrate derivative binding"/>
    <property type="evidence" value="ECO:0007669"/>
    <property type="project" value="InterPro"/>
</dbReference>
<dbReference type="InterPro" id="IPR001347">
    <property type="entry name" value="SIS_dom"/>
</dbReference>
<dbReference type="AlphaFoldDB" id="A0A1G2KY42"/>
<evidence type="ECO:0000313" key="5">
    <source>
        <dbReference type="Proteomes" id="UP000177177"/>
    </source>
</evidence>
<dbReference type="PROSITE" id="PS51464">
    <property type="entry name" value="SIS"/>
    <property type="match status" value="1"/>
</dbReference>
<keyword evidence="2" id="KW-0413">Isomerase</keyword>
<dbReference type="Gene3D" id="3.40.50.10490">
    <property type="entry name" value="Glucose-6-phosphate isomerase like protein, domain 1"/>
    <property type="match status" value="2"/>
</dbReference>
<comment type="similarity">
    <text evidence="1">Belongs to the PGI/PMI family.</text>
</comment>
<dbReference type="Proteomes" id="UP000177177">
    <property type="component" value="Unassembled WGS sequence"/>
</dbReference>
<dbReference type="SUPFAM" id="SSF53697">
    <property type="entry name" value="SIS domain"/>
    <property type="match status" value="1"/>
</dbReference>
<evidence type="ECO:0000256" key="1">
    <source>
        <dbReference type="ARBA" id="ARBA00010523"/>
    </source>
</evidence>
<evidence type="ECO:0000256" key="2">
    <source>
        <dbReference type="ARBA" id="ARBA00023235"/>
    </source>
</evidence>
<evidence type="ECO:0000313" key="4">
    <source>
        <dbReference type="EMBL" id="OHA03381.1"/>
    </source>
</evidence>
<reference evidence="4 5" key="1">
    <citation type="journal article" date="2016" name="Nat. Commun.">
        <title>Thousands of microbial genomes shed light on interconnected biogeochemical processes in an aquifer system.</title>
        <authorList>
            <person name="Anantharaman K."/>
            <person name="Brown C.T."/>
            <person name="Hug L.A."/>
            <person name="Sharon I."/>
            <person name="Castelle C.J."/>
            <person name="Probst A.J."/>
            <person name="Thomas B.C."/>
            <person name="Singh A."/>
            <person name="Wilkins M.J."/>
            <person name="Karaoz U."/>
            <person name="Brodie E.L."/>
            <person name="Williams K.H."/>
            <person name="Hubbard S.S."/>
            <person name="Banfield J.F."/>
        </authorList>
    </citation>
    <scope>NUCLEOTIDE SEQUENCE [LARGE SCALE GENOMIC DNA]</scope>
</reference>
<organism evidence="4 5">
    <name type="scientific">Candidatus Sungbacteria bacterium RIFCSPHIGHO2_02_FULL_53_17</name>
    <dbReference type="NCBI Taxonomy" id="1802275"/>
    <lineage>
        <taxon>Bacteria</taxon>
        <taxon>Candidatus Sungiibacteriota</taxon>
    </lineage>
</organism>